<dbReference type="STRING" id="436010.A0A167U8R4"/>
<dbReference type="Gene3D" id="3.40.50.1820">
    <property type="entry name" value="alpha/beta hydrolase"/>
    <property type="match status" value="1"/>
</dbReference>
<dbReference type="InterPro" id="IPR029058">
    <property type="entry name" value="AB_hydrolase_fold"/>
</dbReference>
<proteinExistence type="predicted"/>
<reference evidence="2 3" key="1">
    <citation type="journal article" date="2016" name="Mol. Biol. Evol.">
        <title>Comparative Genomics of Early-Diverging Mushroom-Forming Fungi Provides Insights into the Origins of Lignocellulose Decay Capabilities.</title>
        <authorList>
            <person name="Nagy L.G."/>
            <person name="Riley R."/>
            <person name="Tritt A."/>
            <person name="Adam C."/>
            <person name="Daum C."/>
            <person name="Floudas D."/>
            <person name="Sun H."/>
            <person name="Yadav J.S."/>
            <person name="Pangilinan J."/>
            <person name="Larsson K.H."/>
            <person name="Matsuura K."/>
            <person name="Barry K."/>
            <person name="Labutti K."/>
            <person name="Kuo R."/>
            <person name="Ohm R.A."/>
            <person name="Bhattacharya S.S."/>
            <person name="Shirouzu T."/>
            <person name="Yoshinaga Y."/>
            <person name="Martin F.M."/>
            <person name="Grigoriev I.V."/>
            <person name="Hibbett D.S."/>
        </authorList>
    </citation>
    <scope>NUCLEOTIDE SEQUENCE [LARGE SCALE GENOMIC DNA]</scope>
    <source>
        <strain evidence="2 3">CBS 109695</strain>
    </source>
</reference>
<dbReference type="InterPro" id="IPR000073">
    <property type="entry name" value="AB_hydrolase_1"/>
</dbReference>
<evidence type="ECO:0000259" key="1">
    <source>
        <dbReference type="Pfam" id="PF12697"/>
    </source>
</evidence>
<organism evidence="2 3">
    <name type="scientific">Athelia psychrophila</name>
    <dbReference type="NCBI Taxonomy" id="1759441"/>
    <lineage>
        <taxon>Eukaryota</taxon>
        <taxon>Fungi</taxon>
        <taxon>Dikarya</taxon>
        <taxon>Basidiomycota</taxon>
        <taxon>Agaricomycotina</taxon>
        <taxon>Agaricomycetes</taxon>
        <taxon>Agaricomycetidae</taxon>
        <taxon>Atheliales</taxon>
        <taxon>Atheliaceae</taxon>
        <taxon>Athelia</taxon>
    </lineage>
</organism>
<dbReference type="OrthoDB" id="94039at2759"/>
<name>A0A167U8R4_9AGAM</name>
<dbReference type="SUPFAM" id="SSF53474">
    <property type="entry name" value="alpha/beta-Hydrolases"/>
    <property type="match status" value="1"/>
</dbReference>
<dbReference type="Pfam" id="PF12697">
    <property type="entry name" value="Abhydrolase_6"/>
    <property type="match status" value="1"/>
</dbReference>
<keyword evidence="3" id="KW-1185">Reference proteome</keyword>
<feature type="domain" description="AB hydrolase-1" evidence="1">
    <location>
        <begin position="40"/>
        <end position="323"/>
    </location>
</feature>
<accession>A0A167U8R4</accession>
<dbReference type="Proteomes" id="UP000076532">
    <property type="component" value="Unassembled WGS sequence"/>
</dbReference>
<dbReference type="AlphaFoldDB" id="A0A167U8R4"/>
<dbReference type="EMBL" id="KV418018">
    <property type="protein sequence ID" value="KZP03698.1"/>
    <property type="molecule type" value="Genomic_DNA"/>
</dbReference>
<gene>
    <name evidence="2" type="ORF">FIBSPDRAFT_844684</name>
</gene>
<sequence length="339" mass="37566">MLSEPPFILKPNTTYPLYITAKRYRPDRTSGDSQPGAITLILLHATSLHKETWEPTVKRVFDIVTKGRHASVNIHEAWAIECPNHGESAQLNEAQLQEGQQHHCNFTCKKYAHAVHRFITAGPVDFSGRNLVGIGHSLGGVAMTILQNLEPLISFSSVILVEPMLSPNGAPPLAELRKSLIKGACERKDVWPNRLHALNDLTAKAHKAPWDRRALVLYVKHGLMTHKGAKWEPPYMGVTLACTRDEEAAMYRDVHGGSAEPVLDLNRACVDKPVHLIIGEVHDAIPREVQDALVDPKSGRKFASVTRLKNIGHLIPQQAPDALGHAIFNILKERCSSRL</sequence>
<evidence type="ECO:0000313" key="3">
    <source>
        <dbReference type="Proteomes" id="UP000076532"/>
    </source>
</evidence>
<evidence type="ECO:0000313" key="2">
    <source>
        <dbReference type="EMBL" id="KZP03698.1"/>
    </source>
</evidence>
<protein>
    <recommendedName>
        <fullName evidence="1">AB hydrolase-1 domain-containing protein</fullName>
    </recommendedName>
</protein>